<keyword evidence="1" id="KW-0812">Transmembrane</keyword>
<dbReference type="Proteomes" id="UP000310636">
    <property type="component" value="Unassembled WGS sequence"/>
</dbReference>
<name>A0A4S4BNT3_9BACL</name>
<dbReference type="AlphaFoldDB" id="A0A4S4BNT3"/>
<keyword evidence="1" id="KW-0472">Membrane</keyword>
<keyword evidence="3" id="KW-1185">Reference proteome</keyword>
<evidence type="ECO:0000313" key="2">
    <source>
        <dbReference type="EMBL" id="THF76536.1"/>
    </source>
</evidence>
<accession>A0A4S4BNT3</accession>
<feature type="transmembrane region" description="Helical" evidence="1">
    <location>
        <begin position="30"/>
        <end position="49"/>
    </location>
</feature>
<comment type="caution">
    <text evidence="2">The sequence shown here is derived from an EMBL/GenBank/DDBJ whole genome shotgun (WGS) entry which is preliminary data.</text>
</comment>
<evidence type="ECO:0000256" key="1">
    <source>
        <dbReference type="SAM" id="Phobius"/>
    </source>
</evidence>
<keyword evidence="1" id="KW-1133">Transmembrane helix</keyword>
<dbReference type="RefSeq" id="WP_136371309.1">
    <property type="nucleotide sequence ID" value="NZ_SSOB01000024.1"/>
</dbReference>
<sequence>MTAILFIYGLIAAIEWRYTRTGKHNKHSRLLIFGFIALLLLLSELLYLIKLKFQLAEPIIAIFNPLEKLLK</sequence>
<reference evidence="2 3" key="1">
    <citation type="submission" date="2019-04" db="EMBL/GenBank/DDBJ databases">
        <title>Cohnella sp. nov. isolated from preserved vegetables.</title>
        <authorList>
            <person name="Lin S.-Y."/>
            <person name="Hung M.-H."/>
            <person name="Young C.-C."/>
        </authorList>
    </citation>
    <scope>NUCLEOTIDE SEQUENCE [LARGE SCALE GENOMIC DNA]</scope>
    <source>
        <strain evidence="2 3">CC-MHH1044</strain>
    </source>
</reference>
<proteinExistence type="predicted"/>
<evidence type="ECO:0000313" key="3">
    <source>
        <dbReference type="Proteomes" id="UP000310636"/>
    </source>
</evidence>
<dbReference type="EMBL" id="SSOB01000024">
    <property type="protein sequence ID" value="THF76536.1"/>
    <property type="molecule type" value="Genomic_DNA"/>
</dbReference>
<organism evidence="2 3">
    <name type="scientific">Cohnella fermenti</name>
    <dbReference type="NCBI Taxonomy" id="2565925"/>
    <lineage>
        <taxon>Bacteria</taxon>
        <taxon>Bacillati</taxon>
        <taxon>Bacillota</taxon>
        <taxon>Bacilli</taxon>
        <taxon>Bacillales</taxon>
        <taxon>Paenibacillaceae</taxon>
        <taxon>Cohnella</taxon>
    </lineage>
</organism>
<protein>
    <submittedName>
        <fullName evidence="2">Uncharacterized protein</fullName>
    </submittedName>
</protein>
<gene>
    <name evidence="2" type="ORF">E6C55_18545</name>
</gene>